<feature type="transmembrane region" description="Helical" evidence="1">
    <location>
        <begin position="363"/>
        <end position="383"/>
    </location>
</feature>
<dbReference type="STRING" id="1129374.AJE_15244"/>
<keyword evidence="1" id="KW-0812">Transmembrane</keyword>
<dbReference type="PANTHER" id="PTHR32063:SF0">
    <property type="entry name" value="SWARMING MOTILITY PROTEIN SWRC"/>
    <property type="match status" value="1"/>
</dbReference>
<feature type="transmembrane region" description="Helical" evidence="1">
    <location>
        <begin position="389"/>
        <end position="413"/>
    </location>
</feature>
<dbReference type="GO" id="GO:0042910">
    <property type="term" value="F:xenobiotic transmembrane transporter activity"/>
    <property type="evidence" value="ECO:0007669"/>
    <property type="project" value="TreeGrafter"/>
</dbReference>
<dbReference type="PATRIC" id="fig|1129374.4.peg.3017"/>
<feature type="transmembrane region" description="Helical" evidence="1">
    <location>
        <begin position="896"/>
        <end position="917"/>
    </location>
</feature>
<dbReference type="PRINTS" id="PR00702">
    <property type="entry name" value="ACRIFLAVINRP"/>
</dbReference>
<feature type="transmembrane region" description="Helical" evidence="1">
    <location>
        <begin position="466"/>
        <end position="485"/>
    </location>
</feature>
<dbReference type="eggNOG" id="COG0841">
    <property type="taxonomic scope" value="Bacteria"/>
</dbReference>
<feature type="transmembrane region" description="Helical" evidence="1">
    <location>
        <begin position="1017"/>
        <end position="1042"/>
    </location>
</feature>
<evidence type="ECO:0000313" key="3">
    <source>
        <dbReference type="EMBL" id="EHR39680.1"/>
    </source>
</evidence>
<feature type="transmembrane region" description="Helical" evidence="1">
    <location>
        <begin position="987"/>
        <end position="1005"/>
    </location>
</feature>
<evidence type="ECO:0000256" key="1">
    <source>
        <dbReference type="SAM" id="Phobius"/>
    </source>
</evidence>
<gene>
    <name evidence="3" type="ORF">AJE_15244</name>
</gene>
<keyword evidence="4" id="KW-1185">Reference proteome</keyword>
<dbReference type="SUPFAM" id="SSF82714">
    <property type="entry name" value="Multidrug efflux transporter AcrB TolC docking domain, DN and DC subdomains"/>
    <property type="match status" value="2"/>
</dbReference>
<dbReference type="RefSeq" id="WP_008951595.1">
    <property type="nucleotide sequence ID" value="NZ_AHTH01000049.1"/>
</dbReference>
<protein>
    <submittedName>
        <fullName evidence="3">Acriflavin resistance protein</fullName>
    </submittedName>
</protein>
<proteinExistence type="predicted"/>
<dbReference type="PROSITE" id="PS50156">
    <property type="entry name" value="SSD"/>
    <property type="match status" value="1"/>
</dbReference>
<reference evidence="3 4" key="1">
    <citation type="journal article" date="2012" name="J. Bacteriol.">
        <title>Genome Sequence of Extracellular-Protease-Producing Alishewanella jeotgali Isolated from Traditional Korean Fermented Seafood.</title>
        <authorList>
            <person name="Jung J."/>
            <person name="Chun J."/>
            <person name="Park W."/>
        </authorList>
    </citation>
    <scope>NUCLEOTIDE SEQUENCE [LARGE SCALE GENOMIC DNA]</scope>
    <source>
        <strain evidence="3 4">KCTC 22429</strain>
    </source>
</reference>
<dbReference type="SUPFAM" id="SSF82866">
    <property type="entry name" value="Multidrug efflux transporter AcrB transmembrane domain"/>
    <property type="match status" value="2"/>
</dbReference>
<dbReference type="PANTHER" id="PTHR32063">
    <property type="match status" value="1"/>
</dbReference>
<dbReference type="Gene3D" id="3.30.2090.10">
    <property type="entry name" value="Multidrug efflux transporter AcrB TolC docking domain, DN and DC subdomains"/>
    <property type="match status" value="2"/>
</dbReference>
<keyword evidence="1" id="KW-1133">Transmembrane helix</keyword>
<dbReference type="InterPro" id="IPR001036">
    <property type="entry name" value="Acrflvin-R"/>
</dbReference>
<organism evidence="3 4">
    <name type="scientific">Alishewanella jeotgali KCTC 22429</name>
    <dbReference type="NCBI Taxonomy" id="1129374"/>
    <lineage>
        <taxon>Bacteria</taxon>
        <taxon>Pseudomonadati</taxon>
        <taxon>Pseudomonadota</taxon>
        <taxon>Gammaproteobacteria</taxon>
        <taxon>Alteromonadales</taxon>
        <taxon>Alteromonadaceae</taxon>
        <taxon>Alishewanella</taxon>
    </lineage>
</organism>
<name>H3ZI38_9ALTE</name>
<dbReference type="GO" id="GO:0005886">
    <property type="term" value="C:plasma membrane"/>
    <property type="evidence" value="ECO:0007669"/>
    <property type="project" value="TreeGrafter"/>
</dbReference>
<evidence type="ECO:0000313" key="4">
    <source>
        <dbReference type="Proteomes" id="UP000012046"/>
    </source>
</evidence>
<feature type="transmembrane region" description="Helical" evidence="1">
    <location>
        <begin position="337"/>
        <end position="356"/>
    </location>
</feature>
<feature type="transmembrane region" description="Helical" evidence="1">
    <location>
        <begin position="870"/>
        <end position="889"/>
    </location>
</feature>
<evidence type="ECO:0000259" key="2">
    <source>
        <dbReference type="PROSITE" id="PS50156"/>
    </source>
</evidence>
<accession>H3ZI38</accession>
<feature type="domain" description="SSD" evidence="2">
    <location>
        <begin position="872"/>
        <end position="1040"/>
    </location>
</feature>
<keyword evidence="1" id="KW-0472">Membrane</keyword>
<dbReference type="InterPro" id="IPR027463">
    <property type="entry name" value="AcrB_DN_DC_subdom"/>
</dbReference>
<feature type="transmembrane region" description="Helical" evidence="1">
    <location>
        <begin position="937"/>
        <end position="958"/>
    </location>
</feature>
<dbReference type="EMBL" id="AHTH01000049">
    <property type="protein sequence ID" value="EHR39680.1"/>
    <property type="molecule type" value="Genomic_DNA"/>
</dbReference>
<feature type="transmembrane region" description="Helical" evidence="1">
    <location>
        <begin position="434"/>
        <end position="454"/>
    </location>
</feature>
<dbReference type="Gene3D" id="3.30.70.1430">
    <property type="entry name" value="Multidrug efflux transporter AcrB pore domain"/>
    <property type="match status" value="2"/>
</dbReference>
<feature type="transmembrane region" description="Helical" evidence="1">
    <location>
        <begin position="532"/>
        <end position="549"/>
    </location>
</feature>
<comment type="caution">
    <text evidence="3">The sequence shown here is derived from an EMBL/GenBank/DDBJ whole genome shotgun (WGS) entry which is preliminary data.</text>
</comment>
<dbReference type="Proteomes" id="UP000012046">
    <property type="component" value="Unassembled WGS sequence"/>
</dbReference>
<dbReference type="SUPFAM" id="SSF82693">
    <property type="entry name" value="Multidrug efflux transporter AcrB pore domain, PN1, PN2, PC1 and PC2 subdomains"/>
    <property type="match status" value="2"/>
</dbReference>
<dbReference type="AlphaFoldDB" id="H3ZI38"/>
<dbReference type="Gene3D" id="3.30.70.1440">
    <property type="entry name" value="Multidrug efflux transporter AcrB pore domain"/>
    <property type="match status" value="1"/>
</dbReference>
<sequence length="1050" mass="112967">MLDAGIRRGTILTVAVLMVCVLGIVAALRIPVQMIPDLEVRTISVVTGWPGATPQDVEKEILIEQERYLRTLPNLKRMVSRASTGSAQIELEFPFGVDVNEALIRVSNALSQVSSYPENVDQPRLFSSSFSNNAFMYFRLMPLAGNPLNLDMDMLRDYAEDFVRPQMERVPGVSEVGVSGGAERQIQVLVDPARLAQRGISLTQVRDMIRARNRDSSAGDIDSGKRRYLLRVVGRFEQLSELENLILTQQGDNQVRLKDVATLVLDHFEVRELSFADGEQTLGLSVRREPGSNVIAIKEAMLQVVAQINRDMLASNGLQLMLISDDVRYVEDSIRNVWVNLALGAALATGVMYLFLRSGSATLVGVIGVPICTIAAFIGLLAFGRTINVISLAGIAFAIGMTLDNTIVVLESIEQAKQRGLDRIEAAIRGVRDVWPAVLASTLTTVLVFMPILFIEQEAGQLYSDIAIAIAAAITASMLVAVFVVPPAIARLGFRGNGVNTAPEGVTGSPVVTGVILPLVAKLLYSTLARRLVLSLTVILTLGAAWLFMPPAEYLPEGEEPKAFSSMIAPPGYNLSEMAQIAEELKAILTAQVNADPAAFDRGDTAMPPLKYYSLSVSVGRIRVLSEPVRPQDITPMMDAMTALFRQYPGMRAFSSRGSIISSNDGGTRAVALDISGPDLASLYATADAAYVAAGDLFDRPQLNSEPASLSLDQPLIEIRPNWQRLAELNFSAADFGYAVSALSDGAFVDEFFLADDKVDIFLFSQAGAGQSLAQLAQTPVLTPSGAVLPLSSLAELVEVADSDTLRRVDGRRTVTLYIIPPRSVALETAVDRVRQQLVPALQQQGAIAPGVMLDISGASDQLDETKAALSSNFLIAVVLIYLLLVAIFSHWGYPLFILATVPLGLAGALVGLVGINGISGLLSTIGLGGFYQPFDMITMLGFLILLGTVVNNPILIVDQSRHNLQLPGVSVTEAVLQAVATRLKPILMSTTTTVFGLAPLVLLPGEGTELYRGVGIIVLCGLIFSTLISLTFLPALLVSVLQLRQRFAR</sequence>
<dbReference type="InterPro" id="IPR000731">
    <property type="entry name" value="SSD"/>
</dbReference>
<dbReference type="Gene3D" id="3.30.70.1320">
    <property type="entry name" value="Multidrug efflux transporter AcrB pore domain like"/>
    <property type="match status" value="1"/>
</dbReference>
<dbReference type="Pfam" id="PF00873">
    <property type="entry name" value="ACR_tran"/>
    <property type="match status" value="1"/>
</dbReference>
<dbReference type="Gene3D" id="1.20.1640.10">
    <property type="entry name" value="Multidrug efflux transporter AcrB transmembrane domain"/>
    <property type="match status" value="2"/>
</dbReference>